<dbReference type="PANTHER" id="PTHR10093">
    <property type="entry name" value="IRON-SULFUR CLUSTER ASSEMBLY ENZYME NIFU HOMOLOG"/>
    <property type="match status" value="1"/>
</dbReference>
<gene>
    <name evidence="2" type="ORF">METZ01_LOCUS492267</name>
</gene>
<sequence length="117" mass="12673">MDHFLNPRNTGEIKTPTHSATVTNPKCGDMMKLTVRVDVGRIEEVRAKTFGCAAAIACSSVLTEWLQGLPLEDVRHITNSAIASRLDGLPDYKMECSVVAEQAIQEAFGPTLTSLPS</sequence>
<organism evidence="2">
    <name type="scientific">marine metagenome</name>
    <dbReference type="NCBI Taxonomy" id="408172"/>
    <lineage>
        <taxon>unclassified sequences</taxon>
        <taxon>metagenomes</taxon>
        <taxon>ecological metagenomes</taxon>
    </lineage>
</organism>
<proteinExistence type="predicted"/>
<accession>A0A383D584</accession>
<dbReference type="GO" id="GO:0051536">
    <property type="term" value="F:iron-sulfur cluster binding"/>
    <property type="evidence" value="ECO:0007669"/>
    <property type="project" value="InterPro"/>
</dbReference>
<dbReference type="SUPFAM" id="SSF82649">
    <property type="entry name" value="SufE/NifU"/>
    <property type="match status" value="1"/>
</dbReference>
<dbReference type="CDD" id="cd06664">
    <property type="entry name" value="IscU_like"/>
    <property type="match status" value="1"/>
</dbReference>
<dbReference type="EMBL" id="UINC01214263">
    <property type="protein sequence ID" value="SVE39413.1"/>
    <property type="molecule type" value="Genomic_DNA"/>
</dbReference>
<protein>
    <recommendedName>
        <fullName evidence="1">NIF system FeS cluster assembly NifU N-terminal domain-containing protein</fullName>
    </recommendedName>
</protein>
<dbReference type="GO" id="GO:0016226">
    <property type="term" value="P:iron-sulfur cluster assembly"/>
    <property type="evidence" value="ECO:0007669"/>
    <property type="project" value="InterPro"/>
</dbReference>
<feature type="domain" description="NIF system FeS cluster assembly NifU N-terminal" evidence="1">
    <location>
        <begin position="1"/>
        <end position="107"/>
    </location>
</feature>
<evidence type="ECO:0000313" key="2">
    <source>
        <dbReference type="EMBL" id="SVE39413.1"/>
    </source>
</evidence>
<dbReference type="GO" id="GO:0005506">
    <property type="term" value="F:iron ion binding"/>
    <property type="evidence" value="ECO:0007669"/>
    <property type="project" value="InterPro"/>
</dbReference>
<reference evidence="2" key="1">
    <citation type="submission" date="2018-05" db="EMBL/GenBank/DDBJ databases">
        <authorList>
            <person name="Lanie J.A."/>
            <person name="Ng W.-L."/>
            <person name="Kazmierczak K.M."/>
            <person name="Andrzejewski T.M."/>
            <person name="Davidsen T.M."/>
            <person name="Wayne K.J."/>
            <person name="Tettelin H."/>
            <person name="Glass J.I."/>
            <person name="Rusch D."/>
            <person name="Podicherti R."/>
            <person name="Tsui H.-C.T."/>
            <person name="Winkler M.E."/>
        </authorList>
    </citation>
    <scope>NUCLEOTIDE SEQUENCE</scope>
</reference>
<name>A0A383D584_9ZZZZ</name>
<dbReference type="Gene3D" id="3.90.1010.10">
    <property type="match status" value="1"/>
</dbReference>
<dbReference type="Pfam" id="PF01592">
    <property type="entry name" value="NifU_N"/>
    <property type="match status" value="1"/>
</dbReference>
<evidence type="ECO:0000259" key="1">
    <source>
        <dbReference type="Pfam" id="PF01592"/>
    </source>
</evidence>
<dbReference type="InterPro" id="IPR002871">
    <property type="entry name" value="NIF_FeS_clus_asmbl_NifU_N"/>
</dbReference>
<dbReference type="AlphaFoldDB" id="A0A383D584"/>